<dbReference type="InterPro" id="IPR013783">
    <property type="entry name" value="Ig-like_fold"/>
</dbReference>
<evidence type="ECO:0000313" key="2">
    <source>
        <dbReference type="Proteomes" id="UP000302163"/>
    </source>
</evidence>
<evidence type="ECO:0008006" key="3">
    <source>
        <dbReference type="Google" id="ProtNLM"/>
    </source>
</evidence>
<proteinExistence type="predicted"/>
<evidence type="ECO:0000313" key="1">
    <source>
        <dbReference type="EMBL" id="QCT22714.1"/>
    </source>
</evidence>
<protein>
    <recommendedName>
        <fullName evidence="3">P pilus assembly chaperone PapD</fullName>
    </recommendedName>
</protein>
<accession>A0A4P8YS40</accession>
<reference evidence="1 2" key="1">
    <citation type="submission" date="2019-05" db="EMBL/GenBank/DDBJ databases">
        <title>Complete genome sequence of Izhakiella calystegiae KSNA2, an endophyte isolated from beach morning glory (Calystegia soldanella).</title>
        <authorList>
            <person name="Jiang L."/>
            <person name="Jeong J.C."/>
            <person name="Kim C.Y."/>
            <person name="Kim D.H."/>
            <person name="Kim S.W."/>
            <person name="Lee j."/>
        </authorList>
    </citation>
    <scope>NUCLEOTIDE SEQUENCE [LARGE SCALE GENOMIC DNA]</scope>
    <source>
        <strain evidence="1 2">KSNA2</strain>
    </source>
</reference>
<dbReference type="AlphaFoldDB" id="A0A4P8YS40"/>
<sequence>MAIGAVLFGTGLLPVISQAIEVFPIVKEIAQSKPRDNFITVRSMFTAKPELAENKSEKEQYEFVTLELFSITNPGAGNEILEKELGKDSPYLVYSPSRIIIPYGEQRKIRIMPMKPVEQEKLFRLRVRPSYPEDSLELGKVRFAIGYDVLIRYLPEGPHRQGISIQCSGTQWTISATGNVRSEMRKLVIDGRQDQDIFNVYPGYPRTLKVNKTLAFEMDNGLYSYDNCSRKE</sequence>
<dbReference type="Gene3D" id="2.60.40.10">
    <property type="entry name" value="Immunoglobulins"/>
    <property type="match status" value="1"/>
</dbReference>
<dbReference type="OrthoDB" id="6842070at2"/>
<organism evidence="1 2">
    <name type="scientific">Jejubacter calystegiae</name>
    <dbReference type="NCBI Taxonomy" id="2579935"/>
    <lineage>
        <taxon>Bacteria</taxon>
        <taxon>Pseudomonadati</taxon>
        <taxon>Pseudomonadota</taxon>
        <taxon>Gammaproteobacteria</taxon>
        <taxon>Enterobacterales</taxon>
        <taxon>Enterobacteriaceae</taxon>
        <taxon>Jejubacter</taxon>
    </lineage>
</organism>
<dbReference type="KEGG" id="izh:FEM41_15230"/>
<dbReference type="EMBL" id="CP040428">
    <property type="protein sequence ID" value="QCT22714.1"/>
    <property type="molecule type" value="Genomic_DNA"/>
</dbReference>
<name>A0A4P8YS40_9ENTR</name>
<dbReference type="Proteomes" id="UP000302163">
    <property type="component" value="Chromosome"/>
</dbReference>
<keyword evidence="2" id="KW-1185">Reference proteome</keyword>
<gene>
    <name evidence="1" type="ORF">FEM41_15230</name>
</gene>